<reference evidence="7 8" key="1">
    <citation type="journal article" date="2016" name="Nat. Commun.">
        <title>Thousands of microbial genomes shed light on interconnected biogeochemical processes in an aquifer system.</title>
        <authorList>
            <person name="Anantharaman K."/>
            <person name="Brown C.T."/>
            <person name="Hug L.A."/>
            <person name="Sharon I."/>
            <person name="Castelle C.J."/>
            <person name="Probst A.J."/>
            <person name="Thomas B.C."/>
            <person name="Singh A."/>
            <person name="Wilkins M.J."/>
            <person name="Karaoz U."/>
            <person name="Brodie E.L."/>
            <person name="Williams K.H."/>
            <person name="Hubbard S.S."/>
            <person name="Banfield J.F."/>
        </authorList>
    </citation>
    <scope>NUCLEOTIDE SEQUENCE [LARGE SCALE GENOMIC DNA]</scope>
</reference>
<evidence type="ECO:0000256" key="4">
    <source>
        <dbReference type="ARBA" id="ARBA00022989"/>
    </source>
</evidence>
<name>A0A1G2K3X7_9BACT</name>
<dbReference type="GO" id="GO:0005886">
    <property type="term" value="C:plasma membrane"/>
    <property type="evidence" value="ECO:0007669"/>
    <property type="project" value="TreeGrafter"/>
</dbReference>
<dbReference type="InterPro" id="IPR001182">
    <property type="entry name" value="FtsW/RodA"/>
</dbReference>
<feature type="transmembrane region" description="Helical" evidence="6">
    <location>
        <begin position="107"/>
        <end position="124"/>
    </location>
</feature>
<feature type="transmembrane region" description="Helical" evidence="6">
    <location>
        <begin position="131"/>
        <end position="151"/>
    </location>
</feature>
<dbReference type="AlphaFoldDB" id="A0A1G2K3X7"/>
<dbReference type="Pfam" id="PF01098">
    <property type="entry name" value="FTSW_RODA_SPOVE"/>
    <property type="match status" value="1"/>
</dbReference>
<dbReference type="NCBIfam" id="TIGR02210">
    <property type="entry name" value="rodA_shape"/>
    <property type="match status" value="1"/>
</dbReference>
<accession>A0A1G2K3X7</accession>
<protein>
    <submittedName>
        <fullName evidence="7">Rod shape-determining protein RodA</fullName>
    </submittedName>
</protein>
<keyword evidence="3" id="KW-0133">Cell shape</keyword>
<feature type="transmembrane region" description="Helical" evidence="6">
    <location>
        <begin position="281"/>
        <end position="301"/>
    </location>
</feature>
<feature type="transmembrane region" description="Helical" evidence="6">
    <location>
        <begin position="84"/>
        <end position="101"/>
    </location>
</feature>
<feature type="transmembrane region" description="Helical" evidence="6">
    <location>
        <begin position="20"/>
        <end position="40"/>
    </location>
</feature>
<sequence length="317" mass="35216">LIFLSFLDFRFFRVQSGVVLGLYFISVVLLIFVVVSHVTFRGIAAWIRVGDVFIQPVEIAKLALVILLAKFFSKRHIEIYRVRHLIISGVYVLIPTALVILQPDLGSALVLVAIWGSIVVFSGMRIRHIAILSLASVLIMVFAWSFLLAPYQKARITSFVDPYRDPKGAGYQMIQSMIAVGSGGVWGKGLGYGSQSHLNFLPEAETDFVFAAFAEEWGFVGVSVMLFAFFVFFARVVWIGMKSSDSFSRLYTLGFTAFIFSQAFVHIGMNMGVMPITGITLPFVSYGGSSLVSILAGVGILQNIRINSRKHIEEREF</sequence>
<evidence type="ECO:0000256" key="6">
    <source>
        <dbReference type="SAM" id="Phobius"/>
    </source>
</evidence>
<comment type="caution">
    <text evidence="7">The sequence shown here is derived from an EMBL/GenBank/DDBJ whole genome shotgun (WGS) entry which is preliminary data.</text>
</comment>
<feature type="non-terminal residue" evidence="7">
    <location>
        <position position="1"/>
    </location>
</feature>
<gene>
    <name evidence="7" type="ORF">A2131_02105</name>
</gene>
<feature type="transmembrane region" description="Helical" evidence="6">
    <location>
        <begin position="250"/>
        <end position="269"/>
    </location>
</feature>
<comment type="subcellular location">
    <subcellularLocation>
        <location evidence="1">Membrane</location>
        <topology evidence="1">Multi-pass membrane protein</topology>
    </subcellularLocation>
</comment>
<evidence type="ECO:0000256" key="2">
    <source>
        <dbReference type="ARBA" id="ARBA00022692"/>
    </source>
</evidence>
<dbReference type="InterPro" id="IPR011923">
    <property type="entry name" value="RodA/MrdB"/>
</dbReference>
<evidence type="ECO:0000256" key="5">
    <source>
        <dbReference type="ARBA" id="ARBA00023136"/>
    </source>
</evidence>
<keyword evidence="4 6" id="KW-1133">Transmembrane helix</keyword>
<keyword evidence="2 6" id="KW-0812">Transmembrane</keyword>
<evidence type="ECO:0000256" key="1">
    <source>
        <dbReference type="ARBA" id="ARBA00004141"/>
    </source>
</evidence>
<proteinExistence type="predicted"/>
<keyword evidence="5 6" id="KW-0472">Membrane</keyword>
<dbReference type="GO" id="GO:0015648">
    <property type="term" value="F:lipid-linked peptidoglycan transporter activity"/>
    <property type="evidence" value="ECO:0007669"/>
    <property type="project" value="TreeGrafter"/>
</dbReference>
<dbReference type="GO" id="GO:0032153">
    <property type="term" value="C:cell division site"/>
    <property type="evidence" value="ECO:0007669"/>
    <property type="project" value="TreeGrafter"/>
</dbReference>
<dbReference type="EMBL" id="MHQB01000019">
    <property type="protein sequence ID" value="OGZ94124.1"/>
    <property type="molecule type" value="Genomic_DNA"/>
</dbReference>
<dbReference type="GO" id="GO:0008360">
    <property type="term" value="P:regulation of cell shape"/>
    <property type="evidence" value="ECO:0007669"/>
    <property type="project" value="UniProtKB-KW"/>
</dbReference>
<dbReference type="PANTHER" id="PTHR30474">
    <property type="entry name" value="CELL CYCLE PROTEIN"/>
    <property type="match status" value="1"/>
</dbReference>
<evidence type="ECO:0000256" key="3">
    <source>
        <dbReference type="ARBA" id="ARBA00022960"/>
    </source>
</evidence>
<organism evidence="7 8">
    <name type="scientific">Candidatus Sungbacteria bacterium GWC2_49_10</name>
    <dbReference type="NCBI Taxonomy" id="1802263"/>
    <lineage>
        <taxon>Bacteria</taxon>
        <taxon>Candidatus Sungiibacteriota</taxon>
    </lineage>
</organism>
<dbReference type="Proteomes" id="UP000177392">
    <property type="component" value="Unassembled WGS sequence"/>
</dbReference>
<dbReference type="GO" id="GO:0051301">
    <property type="term" value="P:cell division"/>
    <property type="evidence" value="ECO:0007669"/>
    <property type="project" value="InterPro"/>
</dbReference>
<feature type="transmembrane region" description="Helical" evidence="6">
    <location>
        <begin position="217"/>
        <end position="238"/>
    </location>
</feature>
<evidence type="ECO:0000313" key="8">
    <source>
        <dbReference type="Proteomes" id="UP000177392"/>
    </source>
</evidence>
<evidence type="ECO:0000313" key="7">
    <source>
        <dbReference type="EMBL" id="OGZ94124.1"/>
    </source>
</evidence>